<dbReference type="Proteomes" id="UP000483018">
    <property type="component" value="Unassembled WGS sequence"/>
</dbReference>
<dbReference type="GO" id="GO:0005886">
    <property type="term" value="C:plasma membrane"/>
    <property type="evidence" value="ECO:0007669"/>
    <property type="project" value="TreeGrafter"/>
</dbReference>
<evidence type="ECO:0000256" key="4">
    <source>
        <dbReference type="ARBA" id="ARBA00022553"/>
    </source>
</evidence>
<dbReference type="Pfam" id="PF00359">
    <property type="entry name" value="PTS_EIIA_2"/>
    <property type="match status" value="1"/>
</dbReference>
<proteinExistence type="predicted"/>
<evidence type="ECO:0000256" key="10">
    <source>
        <dbReference type="ARBA" id="ARBA00030956"/>
    </source>
</evidence>
<evidence type="ECO:0000256" key="3">
    <source>
        <dbReference type="ARBA" id="ARBA00022448"/>
    </source>
</evidence>
<dbReference type="GO" id="GO:0009401">
    <property type="term" value="P:phosphoenolpyruvate-dependent sugar phosphotransferase system"/>
    <property type="evidence" value="ECO:0007669"/>
    <property type="project" value="UniProtKB-KW"/>
</dbReference>
<dbReference type="PROSITE" id="PS51094">
    <property type="entry name" value="PTS_EIIA_TYPE_2"/>
    <property type="match status" value="1"/>
</dbReference>
<keyword evidence="6" id="KW-0808">Transferase</keyword>
<sequence length="158" mass="17167">MELSADEPIQNGAECLKLPVLKMNNIKLGLPSVGKKDAIKMAGRVLADSGYVTENYIDAMLQREEDLSTYIGNGVAIPHGVGEAKKEIKQTGISILQFPEGVDFGTEKAYLVVGLAGTDDEHLSILSNLAAIIEDEKIVEQMKNTADAEFVYKVLTRQ</sequence>
<dbReference type="CDD" id="cd00211">
    <property type="entry name" value="PTS_IIA_fru"/>
    <property type="match status" value="1"/>
</dbReference>
<reference evidence="13 14" key="1">
    <citation type="submission" date="2019-12" db="EMBL/GenBank/DDBJ databases">
        <title>Defluviitalea raffinosedens, isolated from a biogas fermenter, genome sequencing and characterization.</title>
        <authorList>
            <person name="Rettenmaier R."/>
            <person name="Schneider M."/>
            <person name="Neuhaus K."/>
            <person name="Liebl W."/>
            <person name="Zverlov V."/>
        </authorList>
    </citation>
    <scope>NUCLEOTIDE SEQUENCE [LARGE SCALE GENOMIC DNA]</scope>
    <source>
        <strain evidence="13 14">249c-K6</strain>
    </source>
</reference>
<protein>
    <recommendedName>
        <fullName evidence="2">Mannitol-specific phosphotransferase enzyme IIA component</fullName>
    </recommendedName>
    <alternativeName>
        <fullName evidence="10">EIIA</fullName>
    </alternativeName>
    <alternativeName>
        <fullName evidence="11">EIII</fullName>
    </alternativeName>
    <alternativeName>
        <fullName evidence="9">PTS system mannitol-specific EIIA component</fullName>
    </alternativeName>
</protein>
<evidence type="ECO:0000313" key="14">
    <source>
        <dbReference type="Proteomes" id="UP000483018"/>
    </source>
</evidence>
<keyword evidence="3" id="KW-0813">Transport</keyword>
<evidence type="ECO:0000256" key="2">
    <source>
        <dbReference type="ARBA" id="ARBA00014783"/>
    </source>
</evidence>
<keyword evidence="5" id="KW-0762">Sugar transport</keyword>
<evidence type="ECO:0000256" key="8">
    <source>
        <dbReference type="ARBA" id="ARBA00022777"/>
    </source>
</evidence>
<dbReference type="InterPro" id="IPR002178">
    <property type="entry name" value="PTS_EIIA_type-2_dom"/>
</dbReference>
<dbReference type="GO" id="GO:0090563">
    <property type="term" value="F:protein-phosphocysteine-sugar phosphotransferase activity"/>
    <property type="evidence" value="ECO:0007669"/>
    <property type="project" value="TreeGrafter"/>
</dbReference>
<name>A0A7C8HD95_9FIRM</name>
<evidence type="ECO:0000259" key="12">
    <source>
        <dbReference type="PROSITE" id="PS51094"/>
    </source>
</evidence>
<evidence type="ECO:0000256" key="1">
    <source>
        <dbReference type="ARBA" id="ARBA00002434"/>
    </source>
</evidence>
<keyword evidence="8" id="KW-0418">Kinase</keyword>
<dbReference type="RefSeq" id="WP_158741469.1">
    <property type="nucleotide sequence ID" value="NZ_JAFBEP010000010.1"/>
</dbReference>
<evidence type="ECO:0000256" key="7">
    <source>
        <dbReference type="ARBA" id="ARBA00022683"/>
    </source>
</evidence>
<keyword evidence="7" id="KW-0598">Phosphotransferase system</keyword>
<dbReference type="InterPro" id="IPR016152">
    <property type="entry name" value="PTrfase/Anion_transptr"/>
</dbReference>
<dbReference type="PROSITE" id="PS00372">
    <property type="entry name" value="PTS_EIIA_TYPE_2_HIS"/>
    <property type="match status" value="1"/>
</dbReference>
<evidence type="ECO:0000256" key="6">
    <source>
        <dbReference type="ARBA" id="ARBA00022679"/>
    </source>
</evidence>
<accession>A0A7C8HD95</accession>
<dbReference type="Gene3D" id="3.40.930.10">
    <property type="entry name" value="Mannitol-specific EII, Chain A"/>
    <property type="match status" value="1"/>
</dbReference>
<feature type="domain" description="PTS EIIA type-2" evidence="12">
    <location>
        <begin position="19"/>
        <end position="158"/>
    </location>
</feature>
<evidence type="ECO:0000256" key="5">
    <source>
        <dbReference type="ARBA" id="ARBA00022597"/>
    </source>
</evidence>
<dbReference type="OrthoDB" id="1640042at2"/>
<keyword evidence="4" id="KW-0597">Phosphoprotein</keyword>
<dbReference type="AlphaFoldDB" id="A0A7C8HD95"/>
<gene>
    <name evidence="13" type="ORF">GND95_12370</name>
</gene>
<keyword evidence="14" id="KW-1185">Reference proteome</keyword>
<dbReference type="SUPFAM" id="SSF55804">
    <property type="entry name" value="Phoshotransferase/anion transport protein"/>
    <property type="match status" value="1"/>
</dbReference>
<comment type="caution">
    <text evidence="13">The sequence shown here is derived from an EMBL/GenBank/DDBJ whole genome shotgun (WGS) entry which is preliminary data.</text>
</comment>
<evidence type="ECO:0000256" key="9">
    <source>
        <dbReference type="ARBA" id="ARBA00029908"/>
    </source>
</evidence>
<dbReference type="EMBL" id="WSLF01000015">
    <property type="protein sequence ID" value="KAE9630211.1"/>
    <property type="molecule type" value="Genomic_DNA"/>
</dbReference>
<organism evidence="13 14">
    <name type="scientific">Defluviitalea raffinosedens</name>
    <dbReference type="NCBI Taxonomy" id="1450156"/>
    <lineage>
        <taxon>Bacteria</taxon>
        <taxon>Bacillati</taxon>
        <taxon>Bacillota</taxon>
        <taxon>Clostridia</taxon>
        <taxon>Lachnospirales</taxon>
        <taxon>Defluviitaleaceae</taxon>
        <taxon>Defluviitalea</taxon>
    </lineage>
</organism>
<dbReference type="InterPro" id="IPR050893">
    <property type="entry name" value="Sugar_PTS"/>
</dbReference>
<evidence type="ECO:0000313" key="13">
    <source>
        <dbReference type="EMBL" id="KAE9630211.1"/>
    </source>
</evidence>
<dbReference type="GO" id="GO:0016301">
    <property type="term" value="F:kinase activity"/>
    <property type="evidence" value="ECO:0007669"/>
    <property type="project" value="UniProtKB-KW"/>
</dbReference>
<evidence type="ECO:0000256" key="11">
    <source>
        <dbReference type="ARBA" id="ARBA00030962"/>
    </source>
</evidence>
<dbReference type="PANTHER" id="PTHR30181:SF2">
    <property type="entry name" value="PTS SYSTEM MANNITOL-SPECIFIC EIICBA COMPONENT"/>
    <property type="match status" value="1"/>
</dbReference>
<comment type="function">
    <text evidence="1">The phosphoenolpyruvate-dependent sugar phosphotransferase system (sugar PTS), a major carbohydrate active transport system, catalyzes the phosphorylation of incoming sugar substrates concomitantly with their translocation across the cell membrane. The enzyme II CmtAB PTS system is involved in D-mannitol transport.</text>
</comment>
<dbReference type="PANTHER" id="PTHR30181">
    <property type="entry name" value="MANNITOL PERMEASE IIC COMPONENT"/>
    <property type="match status" value="1"/>
</dbReference>